<dbReference type="EMBL" id="VRTY01000102">
    <property type="protein sequence ID" value="TXK31121.1"/>
    <property type="molecule type" value="Genomic_DNA"/>
</dbReference>
<evidence type="ECO:0000313" key="2">
    <source>
        <dbReference type="Proteomes" id="UP000321926"/>
    </source>
</evidence>
<keyword evidence="2" id="KW-1185">Reference proteome</keyword>
<sequence>MERLESCTHFGTSRESPTALLAGPVSYTAPATKPTAAGHDAPEIYWSFVLFASAKWAYIRMPL</sequence>
<organism evidence="1 2">
    <name type="scientific">Pontibacter qinzhouensis</name>
    <dbReference type="NCBI Taxonomy" id="2603253"/>
    <lineage>
        <taxon>Bacteria</taxon>
        <taxon>Pseudomonadati</taxon>
        <taxon>Bacteroidota</taxon>
        <taxon>Cytophagia</taxon>
        <taxon>Cytophagales</taxon>
        <taxon>Hymenobacteraceae</taxon>
        <taxon>Pontibacter</taxon>
    </lineage>
</organism>
<dbReference type="RefSeq" id="WP_147923544.1">
    <property type="nucleotide sequence ID" value="NZ_VRTY01000102.1"/>
</dbReference>
<reference evidence="1 2" key="1">
    <citation type="submission" date="2019-08" db="EMBL/GenBank/DDBJ databases">
        <authorList>
            <person name="Shi S."/>
        </authorList>
    </citation>
    <scope>NUCLEOTIDE SEQUENCE [LARGE SCALE GENOMIC DNA]</scope>
    <source>
        <strain evidence="1 2">GY10130</strain>
    </source>
</reference>
<name>A0A5C8J303_9BACT</name>
<accession>A0A5C8J303</accession>
<dbReference type="Proteomes" id="UP000321926">
    <property type="component" value="Unassembled WGS sequence"/>
</dbReference>
<proteinExistence type="predicted"/>
<gene>
    <name evidence="1" type="ORF">FVR03_19980</name>
</gene>
<dbReference type="AlphaFoldDB" id="A0A5C8J303"/>
<evidence type="ECO:0000313" key="1">
    <source>
        <dbReference type="EMBL" id="TXK31121.1"/>
    </source>
</evidence>
<comment type="caution">
    <text evidence="1">The sequence shown here is derived from an EMBL/GenBank/DDBJ whole genome shotgun (WGS) entry which is preliminary data.</text>
</comment>
<protein>
    <submittedName>
        <fullName evidence="1">Uncharacterized protein</fullName>
    </submittedName>
</protein>